<dbReference type="SMART" id="SM00530">
    <property type="entry name" value="HTH_XRE"/>
    <property type="match status" value="1"/>
</dbReference>
<proteinExistence type="predicted"/>
<dbReference type="Gene3D" id="1.10.260.40">
    <property type="entry name" value="lambda repressor-like DNA-binding domains"/>
    <property type="match status" value="1"/>
</dbReference>
<organism evidence="2 3">
    <name type="scientific">Actinomadura meridiana</name>
    <dbReference type="NCBI Taxonomy" id="559626"/>
    <lineage>
        <taxon>Bacteria</taxon>
        <taxon>Bacillati</taxon>
        <taxon>Actinomycetota</taxon>
        <taxon>Actinomycetes</taxon>
        <taxon>Streptosporangiales</taxon>
        <taxon>Thermomonosporaceae</taxon>
        <taxon>Actinomadura</taxon>
    </lineage>
</organism>
<dbReference type="Proteomes" id="UP001501710">
    <property type="component" value="Unassembled WGS sequence"/>
</dbReference>
<dbReference type="InterPro" id="IPR010982">
    <property type="entry name" value="Lambda_DNA-bd_dom_sf"/>
</dbReference>
<accession>A0ABP8CNX7</accession>
<gene>
    <name evidence="2" type="ORF">GCM10022254_70510</name>
</gene>
<dbReference type="EMBL" id="BAABAS010000028">
    <property type="protein sequence ID" value="GAA4241489.1"/>
    <property type="molecule type" value="Genomic_DNA"/>
</dbReference>
<dbReference type="PROSITE" id="PS50943">
    <property type="entry name" value="HTH_CROC1"/>
    <property type="match status" value="1"/>
</dbReference>
<sequence length="278" mass="31449">MTQDDCGYTRDPLIRNFGAVLRAHREAAGLSRPQLADALGCKPGWIEKLETAQKPPSEATADDLDTYFDTGPARLFWTMWREIKREGKHLAVLPGFDRYTEFEAEADTIRQFDPQVVPGMLQTPAYARAIWATRQTSDDAEEHIAARIERQEHIARTKNPRMWFVIDEAALRRPVGGPEVMREQLERLVEIVTTNLRVQVRVLPFSSVTYAGLDGSFTVLTLPGGVDVAYQEAPEISHVIEDGATVAEYRVRFDLVMGEALRTEESLAMIRKIIKEYT</sequence>
<dbReference type="Pfam" id="PF13560">
    <property type="entry name" value="HTH_31"/>
    <property type="match status" value="1"/>
</dbReference>
<comment type="caution">
    <text evidence="2">The sequence shown here is derived from an EMBL/GenBank/DDBJ whole genome shotgun (WGS) entry which is preliminary data.</text>
</comment>
<keyword evidence="3" id="KW-1185">Reference proteome</keyword>
<evidence type="ECO:0000313" key="2">
    <source>
        <dbReference type="EMBL" id="GAA4241489.1"/>
    </source>
</evidence>
<dbReference type="SUPFAM" id="SSF47413">
    <property type="entry name" value="lambda repressor-like DNA-binding domains"/>
    <property type="match status" value="1"/>
</dbReference>
<evidence type="ECO:0000259" key="1">
    <source>
        <dbReference type="PROSITE" id="PS50943"/>
    </source>
</evidence>
<dbReference type="InterPro" id="IPR001387">
    <property type="entry name" value="Cro/C1-type_HTH"/>
</dbReference>
<dbReference type="Pfam" id="PF19054">
    <property type="entry name" value="DUF5753"/>
    <property type="match status" value="1"/>
</dbReference>
<protein>
    <submittedName>
        <fullName evidence="2">Helix-turn-helix transcriptional regulator</fullName>
    </submittedName>
</protein>
<dbReference type="RefSeq" id="WP_344906498.1">
    <property type="nucleotide sequence ID" value="NZ_BAABAS010000028.1"/>
</dbReference>
<name>A0ABP8CNX7_9ACTN</name>
<dbReference type="CDD" id="cd00093">
    <property type="entry name" value="HTH_XRE"/>
    <property type="match status" value="1"/>
</dbReference>
<evidence type="ECO:0000313" key="3">
    <source>
        <dbReference type="Proteomes" id="UP001501710"/>
    </source>
</evidence>
<reference evidence="3" key="1">
    <citation type="journal article" date="2019" name="Int. J. Syst. Evol. Microbiol.">
        <title>The Global Catalogue of Microorganisms (GCM) 10K type strain sequencing project: providing services to taxonomists for standard genome sequencing and annotation.</title>
        <authorList>
            <consortium name="The Broad Institute Genomics Platform"/>
            <consortium name="The Broad Institute Genome Sequencing Center for Infectious Disease"/>
            <person name="Wu L."/>
            <person name="Ma J."/>
        </authorList>
    </citation>
    <scope>NUCLEOTIDE SEQUENCE [LARGE SCALE GENOMIC DNA]</scope>
    <source>
        <strain evidence="3">JCM 17440</strain>
    </source>
</reference>
<feature type="domain" description="HTH cro/C1-type" evidence="1">
    <location>
        <begin position="21"/>
        <end position="75"/>
    </location>
</feature>
<dbReference type="InterPro" id="IPR043917">
    <property type="entry name" value="DUF5753"/>
</dbReference>